<gene>
    <name evidence="2" type="ORF">VA7868_00369</name>
</gene>
<dbReference type="SUPFAM" id="SSF55729">
    <property type="entry name" value="Acyl-CoA N-acyltransferases (Nat)"/>
    <property type="match status" value="1"/>
</dbReference>
<dbReference type="InterPro" id="IPR016181">
    <property type="entry name" value="Acyl_CoA_acyltransferase"/>
</dbReference>
<dbReference type="Gene3D" id="3.40.630.30">
    <property type="match status" value="1"/>
</dbReference>
<dbReference type="Proteomes" id="UP000184608">
    <property type="component" value="Unassembled WGS sequence"/>
</dbReference>
<dbReference type="AlphaFoldDB" id="A0A1M5VF51"/>
<dbReference type="PROSITE" id="PS51186">
    <property type="entry name" value="GNAT"/>
    <property type="match status" value="1"/>
</dbReference>
<protein>
    <recommendedName>
        <fullName evidence="1">N-acetyltransferase domain-containing protein</fullName>
    </recommendedName>
</protein>
<sequence>MEIRQSTESDRSSILEIHQHAFGNEKGGVIATLVDDLMHDMTAVPVLSLVAVEGKRLVGHVLFTKAEVDGAEVPLSAQILAPLAILPDSQKAGVGLRLINEGLEQLKKSGVDFVFVLGHADYYPRCGFRPAGSLGLCAPYPIPEEHAGAWMVQELNHNYLGQIKGTVHCSKALSEPQHWRE</sequence>
<dbReference type="CDD" id="cd04301">
    <property type="entry name" value="NAT_SF"/>
    <property type="match status" value="1"/>
</dbReference>
<dbReference type="OrthoDB" id="9797178at2"/>
<dbReference type="InterPro" id="IPR000182">
    <property type="entry name" value="GNAT_dom"/>
</dbReference>
<evidence type="ECO:0000259" key="1">
    <source>
        <dbReference type="PROSITE" id="PS51186"/>
    </source>
</evidence>
<dbReference type="RefSeq" id="WP_073602142.1">
    <property type="nucleotide sequence ID" value="NZ_FQXZ01000005.1"/>
</dbReference>
<keyword evidence="3" id="KW-1185">Reference proteome</keyword>
<organism evidence="2 3">
    <name type="scientific">Vibrio aerogenes CECT 7868</name>
    <dbReference type="NCBI Taxonomy" id="1216006"/>
    <lineage>
        <taxon>Bacteria</taxon>
        <taxon>Pseudomonadati</taxon>
        <taxon>Pseudomonadota</taxon>
        <taxon>Gammaproteobacteria</taxon>
        <taxon>Vibrionales</taxon>
        <taxon>Vibrionaceae</taxon>
        <taxon>Vibrio</taxon>
    </lineage>
</organism>
<dbReference type="STRING" id="1216006.VA7868_00369"/>
<name>A0A1M5VF51_9VIBR</name>
<dbReference type="Pfam" id="PF13527">
    <property type="entry name" value="Acetyltransf_9"/>
    <property type="match status" value="1"/>
</dbReference>
<evidence type="ECO:0000313" key="3">
    <source>
        <dbReference type="Proteomes" id="UP000184608"/>
    </source>
</evidence>
<proteinExistence type="predicted"/>
<dbReference type="GO" id="GO:0016747">
    <property type="term" value="F:acyltransferase activity, transferring groups other than amino-acyl groups"/>
    <property type="evidence" value="ECO:0007669"/>
    <property type="project" value="InterPro"/>
</dbReference>
<feature type="domain" description="N-acetyltransferase" evidence="1">
    <location>
        <begin position="1"/>
        <end position="156"/>
    </location>
</feature>
<accession>A0A1M5VF51</accession>
<evidence type="ECO:0000313" key="2">
    <source>
        <dbReference type="EMBL" id="SHH73821.1"/>
    </source>
</evidence>
<reference evidence="2 3" key="1">
    <citation type="submission" date="2016-11" db="EMBL/GenBank/DDBJ databases">
        <authorList>
            <person name="Jaros S."/>
            <person name="Januszkiewicz K."/>
            <person name="Wedrychowicz H."/>
        </authorList>
    </citation>
    <scope>NUCLEOTIDE SEQUENCE [LARGE SCALE GENOMIC DNA]</scope>
    <source>
        <strain evidence="2 3">CECT 7868</strain>
    </source>
</reference>
<dbReference type="EMBL" id="FQXZ01000005">
    <property type="protein sequence ID" value="SHH73821.1"/>
    <property type="molecule type" value="Genomic_DNA"/>
</dbReference>